<organism evidence="3">
    <name type="scientific">Darwinula stevensoni</name>
    <dbReference type="NCBI Taxonomy" id="69355"/>
    <lineage>
        <taxon>Eukaryota</taxon>
        <taxon>Metazoa</taxon>
        <taxon>Ecdysozoa</taxon>
        <taxon>Arthropoda</taxon>
        <taxon>Crustacea</taxon>
        <taxon>Oligostraca</taxon>
        <taxon>Ostracoda</taxon>
        <taxon>Podocopa</taxon>
        <taxon>Podocopida</taxon>
        <taxon>Darwinulocopina</taxon>
        <taxon>Darwinuloidea</taxon>
        <taxon>Darwinulidae</taxon>
        <taxon>Darwinula</taxon>
    </lineage>
</organism>
<evidence type="ECO:0000256" key="1">
    <source>
        <dbReference type="SAM" id="MobiDB-lite"/>
    </source>
</evidence>
<dbReference type="AlphaFoldDB" id="A0A7R8X886"/>
<keyword evidence="2" id="KW-0472">Membrane</keyword>
<feature type="transmembrane region" description="Helical" evidence="2">
    <location>
        <begin position="196"/>
        <end position="221"/>
    </location>
</feature>
<dbReference type="EMBL" id="CAJPEV010000905">
    <property type="protein sequence ID" value="CAG0889432.1"/>
    <property type="molecule type" value="Genomic_DNA"/>
</dbReference>
<dbReference type="Proteomes" id="UP000677054">
    <property type="component" value="Unassembled WGS sequence"/>
</dbReference>
<protein>
    <submittedName>
        <fullName evidence="3">Uncharacterized protein</fullName>
    </submittedName>
</protein>
<dbReference type="EMBL" id="LR900422">
    <property type="protein sequence ID" value="CAD7245625.1"/>
    <property type="molecule type" value="Genomic_DNA"/>
</dbReference>
<evidence type="ECO:0000313" key="3">
    <source>
        <dbReference type="EMBL" id="CAD7245625.1"/>
    </source>
</evidence>
<keyword evidence="2" id="KW-0812">Transmembrane</keyword>
<feature type="region of interest" description="Disordered" evidence="1">
    <location>
        <begin position="1"/>
        <end position="20"/>
    </location>
</feature>
<evidence type="ECO:0000256" key="2">
    <source>
        <dbReference type="SAM" id="Phobius"/>
    </source>
</evidence>
<name>A0A7R8X886_9CRUS</name>
<keyword evidence="2" id="KW-1133">Transmembrane helix</keyword>
<reference evidence="3" key="1">
    <citation type="submission" date="2020-11" db="EMBL/GenBank/DDBJ databases">
        <authorList>
            <person name="Tran Van P."/>
        </authorList>
    </citation>
    <scope>NUCLEOTIDE SEQUENCE</scope>
</reference>
<proteinExistence type="predicted"/>
<evidence type="ECO:0000313" key="4">
    <source>
        <dbReference type="Proteomes" id="UP000677054"/>
    </source>
</evidence>
<keyword evidence="4" id="KW-1185">Reference proteome</keyword>
<feature type="compositionally biased region" description="Basic and acidic residues" evidence="1">
    <location>
        <begin position="8"/>
        <end position="20"/>
    </location>
</feature>
<accession>A0A7R8X886</accession>
<gene>
    <name evidence="3" type="ORF">DSTB1V02_LOCUS5495</name>
</gene>
<sequence length="346" mass="39572">MEVTSSGRSEREKNGGREALARGNPDCTWCSFHLAGPPSDTDQIEARNRVDFDEFLLQFFPRSALETKEMQRETEENRCLRCSGKMERESCRHGQKDGFAWCPPLSWSLIASPFNLRNNDVVDFLSLPAECQRSERIAFDRNKAMRNAVERLSQREVDEKRRMMAVLGGGSSNITTPFASHRLAVVQNTFRLRLRLIFGVYPLTLAGMVLVHHPLLVPVTTSSSRSKRRRRERSAQIKWFPDSNRAKQLKQHILTDDSFPKRPAQTEMGVGFLLSQTELIEEAVAEVVTVKVELLARTWRASIPHWRSVAEKGTVKNVFVGSRFRCFECIVCGGVLQQLFVLFERR</sequence>